<organism evidence="2 3">
    <name type="scientific">Halorientalis persicus</name>
    <dbReference type="NCBI Taxonomy" id="1367881"/>
    <lineage>
        <taxon>Archaea</taxon>
        <taxon>Methanobacteriati</taxon>
        <taxon>Methanobacteriota</taxon>
        <taxon>Stenosarchaea group</taxon>
        <taxon>Halobacteria</taxon>
        <taxon>Halobacteriales</taxon>
        <taxon>Haloarculaceae</taxon>
        <taxon>Halorientalis</taxon>
    </lineage>
</organism>
<reference evidence="3" key="1">
    <citation type="submission" date="2016-10" db="EMBL/GenBank/DDBJ databases">
        <authorList>
            <person name="Varghese N."/>
            <person name="Submissions S."/>
        </authorList>
    </citation>
    <scope>NUCLEOTIDE SEQUENCE [LARGE SCALE GENOMIC DNA]</scope>
    <source>
        <strain evidence="3">IBRC-M 10043</strain>
    </source>
</reference>
<gene>
    <name evidence="2" type="ORF">SAMN05216388_101914</name>
</gene>
<dbReference type="AlphaFoldDB" id="A0A1H8SHA9"/>
<keyword evidence="3" id="KW-1185">Reference proteome</keyword>
<evidence type="ECO:0008006" key="4">
    <source>
        <dbReference type="Google" id="ProtNLM"/>
    </source>
</evidence>
<evidence type="ECO:0000313" key="2">
    <source>
        <dbReference type="EMBL" id="SEO77573.1"/>
    </source>
</evidence>
<dbReference type="Proteomes" id="UP000198775">
    <property type="component" value="Unassembled WGS sequence"/>
</dbReference>
<feature type="region of interest" description="Disordered" evidence="1">
    <location>
        <begin position="56"/>
        <end position="102"/>
    </location>
</feature>
<accession>A0A1H8SHA9</accession>
<dbReference type="RefSeq" id="WP_244515040.1">
    <property type="nucleotide sequence ID" value="NZ_FOCX01000019.1"/>
</dbReference>
<evidence type="ECO:0000256" key="1">
    <source>
        <dbReference type="SAM" id="MobiDB-lite"/>
    </source>
</evidence>
<proteinExistence type="predicted"/>
<protein>
    <recommendedName>
        <fullName evidence="4">PRC-barrel domain containing protein</fullName>
    </recommendedName>
</protein>
<name>A0A1H8SHA9_9EURY</name>
<dbReference type="EMBL" id="FOCX01000019">
    <property type="protein sequence ID" value="SEO77573.1"/>
    <property type="molecule type" value="Genomic_DNA"/>
</dbReference>
<sequence length="102" mass="11339">MRGMTEDLLLQAPVIHWRGSSGRRPTIELTDEDEGKEVVRSDDSVGRVVEVDRGTAYVDPDPGITETIKSKLGWGDRGDEDTDPLQEASIESVTDDQIRLEE</sequence>
<evidence type="ECO:0000313" key="3">
    <source>
        <dbReference type="Proteomes" id="UP000198775"/>
    </source>
</evidence>